<protein>
    <submittedName>
        <fullName evidence="2">Class I SAM-dependent methyltransferase</fullName>
    </submittedName>
</protein>
<dbReference type="InterPro" id="IPR029063">
    <property type="entry name" value="SAM-dependent_MTases_sf"/>
</dbReference>
<dbReference type="Gene3D" id="3.40.50.150">
    <property type="entry name" value="Vaccinia Virus protein VP39"/>
    <property type="match status" value="1"/>
</dbReference>
<dbReference type="EMBL" id="BAAAMQ010000017">
    <property type="protein sequence ID" value="GAA2117234.1"/>
    <property type="molecule type" value="Genomic_DNA"/>
</dbReference>
<accession>A0ABN2XU61</accession>
<dbReference type="Pfam" id="PF08484">
    <property type="entry name" value="Methyltransf_14"/>
    <property type="match status" value="1"/>
</dbReference>
<dbReference type="SUPFAM" id="SSF53335">
    <property type="entry name" value="S-adenosyl-L-methionine-dependent methyltransferases"/>
    <property type="match status" value="1"/>
</dbReference>
<dbReference type="Proteomes" id="UP001501161">
    <property type="component" value="Unassembled WGS sequence"/>
</dbReference>
<evidence type="ECO:0000313" key="3">
    <source>
        <dbReference type="Proteomes" id="UP001501161"/>
    </source>
</evidence>
<dbReference type="Pfam" id="PF13489">
    <property type="entry name" value="Methyltransf_23"/>
    <property type="match status" value="1"/>
</dbReference>
<comment type="caution">
    <text evidence="2">The sequence shown here is derived from an EMBL/GenBank/DDBJ whole genome shotgun (WGS) entry which is preliminary data.</text>
</comment>
<dbReference type="InterPro" id="IPR013691">
    <property type="entry name" value="MeTrfase_14"/>
</dbReference>
<keyword evidence="3" id="KW-1185">Reference proteome</keyword>
<dbReference type="RefSeq" id="WP_231250706.1">
    <property type="nucleotide sequence ID" value="NZ_BAAAMQ010000017.1"/>
</dbReference>
<dbReference type="GO" id="GO:0032259">
    <property type="term" value="P:methylation"/>
    <property type="evidence" value="ECO:0007669"/>
    <property type="project" value="UniProtKB-KW"/>
</dbReference>
<reference evidence="2 3" key="1">
    <citation type="journal article" date="2019" name="Int. J. Syst. Evol. Microbiol.">
        <title>The Global Catalogue of Microorganisms (GCM) 10K type strain sequencing project: providing services to taxonomists for standard genome sequencing and annotation.</title>
        <authorList>
            <consortium name="The Broad Institute Genomics Platform"/>
            <consortium name="The Broad Institute Genome Sequencing Center for Infectious Disease"/>
            <person name="Wu L."/>
            <person name="Ma J."/>
        </authorList>
    </citation>
    <scope>NUCLEOTIDE SEQUENCE [LARGE SCALE GENOMIC DNA]</scope>
    <source>
        <strain evidence="2 3">JCM 13813</strain>
    </source>
</reference>
<sequence length="415" mass="43692">MSAPPPETYAGRACPVCGRPGGQPVHEVAAVPVHSCLVMDTRADAVAIGQGSLAVVLCHGCGAMANRLFSSDAMAYSARYEDSQAFSTTFLDYARGLAGRWVTDWHLEGRTVLEVGAGRGDFSRLLAAAGAGRVVAMDPTLDPARFGEPDDRVALVTEAFGAGTDLSGVDAVAMRHVLEHVDDPGALLRDLRAALDGRDDVPVLVELPEAGRILAEGAFWDVYHEHCNYLTRDVAVELFESAGFSVHAATLAYSGQYVHVEALPTGTVRPMRLPSSVAAGLARDADRFRSAAREQVATLARAVEQSAPTGRVVVWGSGSKGTAFLHALGPTARLVDAVVDVNPHLWGKHVAGTGHPIVAPGTLADEAVELVVAMNPVYATEIRAELDRLSPGARLLALGHAGVGAERVLTPRRRA</sequence>
<name>A0ABN2XU61_9ACTN</name>
<organism evidence="2 3">
    <name type="scientific">Nocardioides furvisabuli</name>
    <dbReference type="NCBI Taxonomy" id="375542"/>
    <lineage>
        <taxon>Bacteria</taxon>
        <taxon>Bacillati</taxon>
        <taxon>Actinomycetota</taxon>
        <taxon>Actinomycetes</taxon>
        <taxon>Propionibacteriales</taxon>
        <taxon>Nocardioidaceae</taxon>
        <taxon>Nocardioides</taxon>
    </lineage>
</organism>
<feature type="domain" description="C-methyltransferase" evidence="1">
    <location>
        <begin position="287"/>
        <end position="388"/>
    </location>
</feature>
<keyword evidence="2" id="KW-0808">Transferase</keyword>
<dbReference type="Gene3D" id="3.40.50.720">
    <property type="entry name" value="NAD(P)-binding Rossmann-like Domain"/>
    <property type="match status" value="1"/>
</dbReference>
<dbReference type="GO" id="GO:0008168">
    <property type="term" value="F:methyltransferase activity"/>
    <property type="evidence" value="ECO:0007669"/>
    <property type="project" value="UniProtKB-KW"/>
</dbReference>
<evidence type="ECO:0000259" key="1">
    <source>
        <dbReference type="Pfam" id="PF08484"/>
    </source>
</evidence>
<proteinExistence type="predicted"/>
<keyword evidence="2" id="KW-0489">Methyltransferase</keyword>
<evidence type="ECO:0000313" key="2">
    <source>
        <dbReference type="EMBL" id="GAA2117234.1"/>
    </source>
</evidence>
<gene>
    <name evidence="2" type="ORF">GCM10009726_37290</name>
</gene>